<dbReference type="PATRIC" id="fig|1094558.3.peg.639"/>
<evidence type="ECO:0000256" key="8">
    <source>
        <dbReference type="ARBA" id="ARBA00022982"/>
    </source>
</evidence>
<dbReference type="EMBL" id="AIMB01000003">
    <property type="protein sequence ID" value="EJF91244.1"/>
    <property type="molecule type" value="Genomic_DNA"/>
</dbReference>
<dbReference type="GO" id="GO:0015078">
    <property type="term" value="F:proton transmembrane transporter activity"/>
    <property type="evidence" value="ECO:0007669"/>
    <property type="project" value="TreeGrafter"/>
</dbReference>
<dbReference type="InterPro" id="IPR050968">
    <property type="entry name" value="Cytochrome_c_oxidase_bac_sub4"/>
</dbReference>
<dbReference type="NCBIfam" id="TIGR02847">
    <property type="entry name" value="CyoD"/>
    <property type="match status" value="1"/>
</dbReference>
<protein>
    <recommendedName>
        <fullName evidence="4">Cytochrome bo(3) ubiquinol oxidase subunit 4</fullName>
    </recommendedName>
    <alternativeName>
        <fullName evidence="16">Cytochrome o ubiquinol oxidase subunit 4</fullName>
    </alternativeName>
    <alternativeName>
        <fullName evidence="13">Oxidase bo(3) subunit 4</fullName>
    </alternativeName>
    <alternativeName>
        <fullName evidence="14">Ubiquinol oxidase polypeptide IV</fullName>
    </alternativeName>
    <alternativeName>
        <fullName evidence="15">Ubiquinol oxidase subunit 4</fullName>
    </alternativeName>
</protein>
<dbReference type="Proteomes" id="UP000008952">
    <property type="component" value="Unassembled WGS sequence"/>
</dbReference>
<dbReference type="InterPro" id="IPR014210">
    <property type="entry name" value="Cyt_o_ubiqinol_oxidase_su4"/>
</dbReference>
<dbReference type="GO" id="GO:0005886">
    <property type="term" value="C:plasma membrane"/>
    <property type="evidence" value="ECO:0007669"/>
    <property type="project" value="UniProtKB-SubCell"/>
</dbReference>
<comment type="function">
    <text evidence="12">Cytochrome bo(3) ubiquinol terminal oxidase is the component of the aerobic respiratory chain of E.coli that predominates when cells are grown at high aeration. Has proton pump activity across the membrane in addition to electron transfer, pumping 2 protons/electron.</text>
</comment>
<evidence type="ECO:0000313" key="18">
    <source>
        <dbReference type="EMBL" id="EJF91244.1"/>
    </source>
</evidence>
<dbReference type="PANTHER" id="PTHR36835">
    <property type="entry name" value="CYTOCHROME BO(3) UBIQUINOL OXIDASE SUBUNIT 4"/>
    <property type="match status" value="1"/>
</dbReference>
<evidence type="ECO:0000256" key="5">
    <source>
        <dbReference type="ARBA" id="ARBA00022448"/>
    </source>
</evidence>
<keyword evidence="9 17" id="KW-1133">Transmembrane helix</keyword>
<gene>
    <name evidence="18" type="ORF">ME5_00576</name>
</gene>
<dbReference type="GO" id="GO:0019646">
    <property type="term" value="P:aerobic electron transport chain"/>
    <property type="evidence" value="ECO:0007669"/>
    <property type="project" value="TreeGrafter"/>
</dbReference>
<name>J0R6A5_9HYPH</name>
<evidence type="ECO:0000256" key="12">
    <source>
        <dbReference type="ARBA" id="ARBA00025694"/>
    </source>
</evidence>
<evidence type="ECO:0000256" key="3">
    <source>
        <dbReference type="ARBA" id="ARBA00011700"/>
    </source>
</evidence>
<evidence type="ECO:0000256" key="13">
    <source>
        <dbReference type="ARBA" id="ARBA00030071"/>
    </source>
</evidence>
<accession>J0R6A5</accession>
<comment type="subcellular location">
    <subcellularLocation>
        <location evidence="1">Cell membrane</location>
        <topology evidence="1">Multi-pass membrane protein</topology>
    </subcellularLocation>
</comment>
<evidence type="ECO:0000256" key="15">
    <source>
        <dbReference type="ARBA" id="ARBA00031887"/>
    </source>
</evidence>
<feature type="transmembrane region" description="Helical" evidence="17">
    <location>
        <begin position="82"/>
        <end position="101"/>
    </location>
</feature>
<dbReference type="PANTHER" id="PTHR36835:SF1">
    <property type="entry name" value="CYTOCHROME BO(3) UBIQUINOL OXIDASE SUBUNIT 4"/>
    <property type="match status" value="1"/>
</dbReference>
<organism evidence="18 19">
    <name type="scientific">Bartonella tamiae Th239</name>
    <dbReference type="NCBI Taxonomy" id="1094558"/>
    <lineage>
        <taxon>Bacteria</taxon>
        <taxon>Pseudomonadati</taxon>
        <taxon>Pseudomonadota</taxon>
        <taxon>Alphaproteobacteria</taxon>
        <taxon>Hyphomicrobiales</taxon>
        <taxon>Bartonellaceae</taxon>
        <taxon>Bartonella</taxon>
    </lineage>
</organism>
<evidence type="ECO:0000256" key="10">
    <source>
        <dbReference type="ARBA" id="ARBA00023002"/>
    </source>
</evidence>
<dbReference type="InterPro" id="IPR005171">
    <property type="entry name" value="Cyt_c_oxidase_su4_prok"/>
</dbReference>
<dbReference type="AlphaFoldDB" id="J0R6A5"/>
<evidence type="ECO:0000256" key="4">
    <source>
        <dbReference type="ARBA" id="ARBA00014689"/>
    </source>
</evidence>
<dbReference type="RefSeq" id="WP_008038239.1">
    <property type="nucleotide sequence ID" value="NZ_JH725147.1"/>
</dbReference>
<evidence type="ECO:0000256" key="14">
    <source>
        <dbReference type="ARBA" id="ARBA00030211"/>
    </source>
</evidence>
<keyword evidence="19" id="KW-1185">Reference proteome</keyword>
<proteinExistence type="inferred from homology"/>
<evidence type="ECO:0000256" key="11">
    <source>
        <dbReference type="ARBA" id="ARBA00023136"/>
    </source>
</evidence>
<keyword evidence="5" id="KW-0813">Transport</keyword>
<keyword evidence="7 17" id="KW-0812">Transmembrane</keyword>
<reference evidence="18 19" key="1">
    <citation type="submission" date="2012-03" db="EMBL/GenBank/DDBJ databases">
        <title>The Genome Sequence of Bartonella tamiae Th239.</title>
        <authorList>
            <consortium name="The Broad Institute Genome Sequencing Platform"/>
            <consortium name="The Broad Institute Genome Sequencing Center for Infectious Disease"/>
            <person name="Feldgarden M."/>
            <person name="Kirby J."/>
            <person name="Kosoy M."/>
            <person name="Birtles R."/>
            <person name="Probert W.S."/>
            <person name="Chiaraviglio L."/>
            <person name="Young S.K."/>
            <person name="Zeng Q."/>
            <person name="Gargeya S."/>
            <person name="Fitzgerald M."/>
            <person name="Haas B."/>
            <person name="Abouelleil A."/>
            <person name="Alvarado L."/>
            <person name="Arachchi H.M."/>
            <person name="Berlin A."/>
            <person name="Chapman S.B."/>
            <person name="Gearin G."/>
            <person name="Goldberg J."/>
            <person name="Griggs A."/>
            <person name="Gujja S."/>
            <person name="Hansen M."/>
            <person name="Heiman D."/>
            <person name="Howarth C."/>
            <person name="Larimer J."/>
            <person name="Lui A."/>
            <person name="MacDonald P.J.P."/>
            <person name="McCowen C."/>
            <person name="Montmayeur A."/>
            <person name="Murphy C."/>
            <person name="Neiman D."/>
            <person name="Pearson M."/>
            <person name="Priest M."/>
            <person name="Roberts A."/>
            <person name="Saif S."/>
            <person name="Shea T."/>
            <person name="Sisk P."/>
            <person name="Stolte C."/>
            <person name="Sykes S."/>
            <person name="Wortman J."/>
            <person name="Nusbaum C."/>
            <person name="Birren B."/>
        </authorList>
    </citation>
    <scope>NUCLEOTIDE SEQUENCE [LARGE SCALE GENOMIC DNA]</scope>
    <source>
        <strain evidence="18 19">Th239</strain>
    </source>
</reference>
<keyword evidence="11 17" id="KW-0472">Membrane</keyword>
<dbReference type="GO" id="GO:0015990">
    <property type="term" value="P:electron transport coupled proton transport"/>
    <property type="evidence" value="ECO:0007669"/>
    <property type="project" value="InterPro"/>
</dbReference>
<dbReference type="HOGENOM" id="CLU_073789_0_0_5"/>
<evidence type="ECO:0000256" key="6">
    <source>
        <dbReference type="ARBA" id="ARBA00022475"/>
    </source>
</evidence>
<dbReference type="eggNOG" id="COG3125">
    <property type="taxonomic scope" value="Bacteria"/>
</dbReference>
<dbReference type="GO" id="GO:0009319">
    <property type="term" value="C:cytochrome o ubiquinol oxidase complex"/>
    <property type="evidence" value="ECO:0007669"/>
    <property type="project" value="TreeGrafter"/>
</dbReference>
<keyword evidence="8" id="KW-0249">Electron transport</keyword>
<comment type="similarity">
    <text evidence="2">Belongs to the cytochrome c oxidase bacterial subunit 4 family.</text>
</comment>
<evidence type="ECO:0000256" key="17">
    <source>
        <dbReference type="SAM" id="Phobius"/>
    </source>
</evidence>
<evidence type="ECO:0000256" key="2">
    <source>
        <dbReference type="ARBA" id="ARBA00008079"/>
    </source>
</evidence>
<evidence type="ECO:0000256" key="9">
    <source>
        <dbReference type="ARBA" id="ARBA00022989"/>
    </source>
</evidence>
<keyword evidence="6" id="KW-1003">Cell membrane</keyword>
<evidence type="ECO:0000256" key="1">
    <source>
        <dbReference type="ARBA" id="ARBA00004651"/>
    </source>
</evidence>
<comment type="caution">
    <text evidence="18">The sequence shown here is derived from an EMBL/GenBank/DDBJ whole genome shotgun (WGS) entry which is preliminary data.</text>
</comment>
<sequence>MSAHTHNEAHSASAGKYMVGFILSVILTLASFLPVMNHWLDDWAVSSKVIYLVGMALIQIVVQIIFFLHLNEGPDAKWNVTAMWSGVVFIALVIGGTWFAISHLNYNMMGGSGRVIRPSITEQLPNDNAPAVQIKTPNNVTE</sequence>
<comment type="subunit">
    <text evidence="3">Heterooctamer of two A chains, two B chains, two C chains and two D chains.</text>
</comment>
<dbReference type="STRING" id="1094558.ME5_00576"/>
<feature type="transmembrane region" description="Helical" evidence="17">
    <location>
        <begin position="17"/>
        <end position="37"/>
    </location>
</feature>
<dbReference type="Pfam" id="PF03626">
    <property type="entry name" value="COX4_pro"/>
    <property type="match status" value="1"/>
</dbReference>
<feature type="transmembrane region" description="Helical" evidence="17">
    <location>
        <begin position="49"/>
        <end position="70"/>
    </location>
</feature>
<evidence type="ECO:0000313" key="19">
    <source>
        <dbReference type="Proteomes" id="UP000008952"/>
    </source>
</evidence>
<dbReference type="GO" id="GO:0009486">
    <property type="term" value="F:cytochrome bo3 ubiquinol oxidase activity"/>
    <property type="evidence" value="ECO:0007669"/>
    <property type="project" value="InterPro"/>
</dbReference>
<evidence type="ECO:0000256" key="7">
    <source>
        <dbReference type="ARBA" id="ARBA00022692"/>
    </source>
</evidence>
<dbReference type="OrthoDB" id="2375888at2"/>
<evidence type="ECO:0000256" key="16">
    <source>
        <dbReference type="ARBA" id="ARBA00032185"/>
    </source>
</evidence>
<keyword evidence="10" id="KW-0560">Oxidoreductase</keyword>